<keyword evidence="4 7" id="KW-0238">DNA-binding</keyword>
<keyword evidence="3" id="KW-0805">Transcription regulation</keyword>
<dbReference type="PROSITE" id="PS51755">
    <property type="entry name" value="OMPR_PHOB"/>
    <property type="match status" value="1"/>
</dbReference>
<dbReference type="Gene3D" id="3.40.50.2300">
    <property type="match status" value="1"/>
</dbReference>
<feature type="modified residue" description="4-aspartylphosphate" evidence="6">
    <location>
        <position position="51"/>
    </location>
</feature>
<evidence type="ECO:0000256" key="3">
    <source>
        <dbReference type="ARBA" id="ARBA00023015"/>
    </source>
</evidence>
<dbReference type="Pfam" id="PF00072">
    <property type="entry name" value="Response_reg"/>
    <property type="match status" value="1"/>
</dbReference>
<dbReference type="Gene3D" id="1.10.10.10">
    <property type="entry name" value="Winged helix-like DNA-binding domain superfamily/Winged helix DNA-binding domain"/>
    <property type="match status" value="1"/>
</dbReference>
<evidence type="ECO:0000259" key="8">
    <source>
        <dbReference type="PROSITE" id="PS50110"/>
    </source>
</evidence>
<name>A0A7V4XU20_9BACT</name>
<dbReference type="GO" id="GO:0005829">
    <property type="term" value="C:cytosol"/>
    <property type="evidence" value="ECO:0007669"/>
    <property type="project" value="TreeGrafter"/>
</dbReference>
<feature type="domain" description="Response regulatory" evidence="8">
    <location>
        <begin position="2"/>
        <end position="116"/>
    </location>
</feature>
<dbReference type="InterPro" id="IPR036388">
    <property type="entry name" value="WH-like_DNA-bd_sf"/>
</dbReference>
<reference evidence="10" key="1">
    <citation type="journal article" date="2020" name="mSystems">
        <title>Genome- and Community-Level Interaction Insights into Carbon Utilization and Element Cycling Functions of Hydrothermarchaeota in Hydrothermal Sediment.</title>
        <authorList>
            <person name="Zhou Z."/>
            <person name="Liu Y."/>
            <person name="Xu W."/>
            <person name="Pan J."/>
            <person name="Luo Z.H."/>
            <person name="Li M."/>
        </authorList>
    </citation>
    <scope>NUCLEOTIDE SEQUENCE [LARGE SCALE GENOMIC DNA]</scope>
    <source>
        <strain evidence="10">SpSt-855</strain>
    </source>
</reference>
<dbReference type="CDD" id="cd00383">
    <property type="entry name" value="trans_reg_C"/>
    <property type="match status" value="1"/>
</dbReference>
<accession>A0A7V4XU20</accession>
<dbReference type="GO" id="GO:0000976">
    <property type="term" value="F:transcription cis-regulatory region binding"/>
    <property type="evidence" value="ECO:0007669"/>
    <property type="project" value="TreeGrafter"/>
</dbReference>
<evidence type="ECO:0000256" key="2">
    <source>
        <dbReference type="ARBA" id="ARBA00023012"/>
    </source>
</evidence>
<dbReference type="GO" id="GO:0006355">
    <property type="term" value="P:regulation of DNA-templated transcription"/>
    <property type="evidence" value="ECO:0007669"/>
    <property type="project" value="InterPro"/>
</dbReference>
<sequence>MQVLLVDDDRALTRFLERGLAEEGYTVTPAGDGEVALELLETMLPDLVVLDLNLPRRDGTEVLSSLRARHAEVPVLVLTGRSEVASRVRCLDLGADDCLLKPFSLAELKARCRALLRRRSGTAHLVLRHGDLEVNRVEHTVQRGGREIALTRTEYALLECLMLHRGQPVSRARLLEEVWHESAENGTNIVDVYVNYLRRKLGDEGPSPLIQTVRGLGYAVGMPVARHTARREPVWTDA</sequence>
<dbReference type="InterPro" id="IPR001867">
    <property type="entry name" value="OmpR/PhoB-type_DNA-bd"/>
</dbReference>
<dbReference type="SMART" id="SM00862">
    <property type="entry name" value="Trans_reg_C"/>
    <property type="match status" value="1"/>
</dbReference>
<keyword evidence="5" id="KW-0804">Transcription</keyword>
<dbReference type="CDD" id="cd17574">
    <property type="entry name" value="REC_OmpR"/>
    <property type="match status" value="1"/>
</dbReference>
<dbReference type="Pfam" id="PF00486">
    <property type="entry name" value="Trans_reg_C"/>
    <property type="match status" value="1"/>
</dbReference>
<dbReference type="InterPro" id="IPR011006">
    <property type="entry name" value="CheY-like_superfamily"/>
</dbReference>
<dbReference type="PROSITE" id="PS50110">
    <property type="entry name" value="RESPONSE_REGULATORY"/>
    <property type="match status" value="1"/>
</dbReference>
<comment type="caution">
    <text evidence="10">The sequence shown here is derived from an EMBL/GenBank/DDBJ whole genome shotgun (WGS) entry which is preliminary data.</text>
</comment>
<dbReference type="AlphaFoldDB" id="A0A7V4XU20"/>
<dbReference type="PANTHER" id="PTHR48111">
    <property type="entry name" value="REGULATOR OF RPOS"/>
    <property type="match status" value="1"/>
</dbReference>
<proteinExistence type="predicted"/>
<evidence type="ECO:0000256" key="1">
    <source>
        <dbReference type="ARBA" id="ARBA00022553"/>
    </source>
</evidence>
<evidence type="ECO:0000256" key="5">
    <source>
        <dbReference type="ARBA" id="ARBA00023163"/>
    </source>
</evidence>
<dbReference type="FunFam" id="1.10.10.10:FF:000005">
    <property type="entry name" value="Two-component system response regulator"/>
    <property type="match status" value="1"/>
</dbReference>
<dbReference type="EMBL" id="DTKL01000059">
    <property type="protein sequence ID" value="HGY94870.1"/>
    <property type="molecule type" value="Genomic_DNA"/>
</dbReference>
<evidence type="ECO:0000259" key="9">
    <source>
        <dbReference type="PROSITE" id="PS51755"/>
    </source>
</evidence>
<dbReference type="SUPFAM" id="SSF52172">
    <property type="entry name" value="CheY-like"/>
    <property type="match status" value="1"/>
</dbReference>
<feature type="DNA-binding region" description="OmpR/PhoB-type" evidence="7">
    <location>
        <begin position="124"/>
        <end position="222"/>
    </location>
</feature>
<evidence type="ECO:0000256" key="6">
    <source>
        <dbReference type="PROSITE-ProRule" id="PRU00169"/>
    </source>
</evidence>
<keyword evidence="1 6" id="KW-0597">Phosphoprotein</keyword>
<organism evidence="10">
    <name type="scientific">Acidobacterium capsulatum</name>
    <dbReference type="NCBI Taxonomy" id="33075"/>
    <lineage>
        <taxon>Bacteria</taxon>
        <taxon>Pseudomonadati</taxon>
        <taxon>Acidobacteriota</taxon>
        <taxon>Terriglobia</taxon>
        <taxon>Terriglobales</taxon>
        <taxon>Acidobacteriaceae</taxon>
        <taxon>Acidobacterium</taxon>
    </lineage>
</organism>
<dbReference type="Gene3D" id="6.10.250.690">
    <property type="match status" value="1"/>
</dbReference>
<evidence type="ECO:0000256" key="7">
    <source>
        <dbReference type="PROSITE-ProRule" id="PRU01091"/>
    </source>
</evidence>
<dbReference type="PANTHER" id="PTHR48111:SF22">
    <property type="entry name" value="REGULATOR OF RPOS"/>
    <property type="match status" value="1"/>
</dbReference>
<gene>
    <name evidence="10" type="ORF">ENW50_09350</name>
</gene>
<dbReference type="InterPro" id="IPR001789">
    <property type="entry name" value="Sig_transdc_resp-reg_receiver"/>
</dbReference>
<dbReference type="InterPro" id="IPR039420">
    <property type="entry name" value="WalR-like"/>
</dbReference>
<feature type="domain" description="OmpR/PhoB-type" evidence="9">
    <location>
        <begin position="124"/>
        <end position="222"/>
    </location>
</feature>
<dbReference type="SMART" id="SM00448">
    <property type="entry name" value="REC"/>
    <property type="match status" value="1"/>
</dbReference>
<keyword evidence="2" id="KW-0902">Two-component regulatory system</keyword>
<protein>
    <submittedName>
        <fullName evidence="10">Response regulator transcription factor</fullName>
    </submittedName>
</protein>
<dbReference type="GO" id="GO:0000156">
    <property type="term" value="F:phosphorelay response regulator activity"/>
    <property type="evidence" value="ECO:0007669"/>
    <property type="project" value="TreeGrafter"/>
</dbReference>
<evidence type="ECO:0000313" key="10">
    <source>
        <dbReference type="EMBL" id="HGY94870.1"/>
    </source>
</evidence>
<evidence type="ECO:0000256" key="4">
    <source>
        <dbReference type="ARBA" id="ARBA00023125"/>
    </source>
</evidence>
<dbReference type="GO" id="GO:0032993">
    <property type="term" value="C:protein-DNA complex"/>
    <property type="evidence" value="ECO:0007669"/>
    <property type="project" value="TreeGrafter"/>
</dbReference>